<dbReference type="AlphaFoldDB" id="A0A2T3I0J3"/>
<name>A0A2T3I0J3_9GAMM</name>
<dbReference type="Proteomes" id="UP000241858">
    <property type="component" value="Unassembled WGS sequence"/>
</dbReference>
<evidence type="ECO:0000313" key="1">
    <source>
        <dbReference type="EMBL" id="PSU10035.1"/>
    </source>
</evidence>
<evidence type="ECO:0000313" key="2">
    <source>
        <dbReference type="Proteomes" id="UP000241858"/>
    </source>
</evidence>
<dbReference type="EMBL" id="PYLY01000007">
    <property type="protein sequence ID" value="PSU10035.1"/>
    <property type="molecule type" value="Genomic_DNA"/>
</dbReference>
<proteinExistence type="predicted"/>
<organism evidence="1 2">
    <name type="scientific">Photobacterium aquimaris</name>
    <dbReference type="NCBI Taxonomy" id="512643"/>
    <lineage>
        <taxon>Bacteria</taxon>
        <taxon>Pseudomonadati</taxon>
        <taxon>Pseudomonadota</taxon>
        <taxon>Gammaproteobacteria</taxon>
        <taxon>Vibrionales</taxon>
        <taxon>Vibrionaceae</taxon>
        <taxon>Photobacterium</taxon>
    </lineage>
</organism>
<comment type="caution">
    <text evidence="1">The sequence shown here is derived from an EMBL/GenBank/DDBJ whole genome shotgun (WGS) entry which is preliminary data.</text>
</comment>
<accession>A0A2T3I0J3</accession>
<dbReference type="RefSeq" id="WP_065189968.1">
    <property type="nucleotide sequence ID" value="NZ_LZFB01000013.1"/>
</dbReference>
<sequence>MTIQNKKSPVSLSTLHTLVRETTQPAMTINARSTLNTLNTETQFLDWLVEMVYRKEMFNHPEREFEPASDFLSNETLNTRLFIYDFQHTINEFTQCCCVTKIQSIRDYGRHCMLLVMPINENEDCFSAAYISRQLLNEMSESKANMFEQLPIM</sequence>
<protein>
    <submittedName>
        <fullName evidence="1">Uncharacterized protein</fullName>
    </submittedName>
</protein>
<reference evidence="1 2" key="1">
    <citation type="submission" date="2018-03" db="EMBL/GenBank/DDBJ databases">
        <title>Whole genome sequencing of Histamine producing bacteria.</title>
        <authorList>
            <person name="Butler K."/>
        </authorList>
    </citation>
    <scope>NUCLEOTIDE SEQUENCE [LARGE SCALE GENOMIC DNA]</scope>
    <source>
        <strain evidence="1 2">DSM 23343</strain>
    </source>
</reference>
<gene>
    <name evidence="1" type="ORF">C0W81_04750</name>
</gene>